<dbReference type="AlphaFoldDB" id="A0A183DHV3"/>
<protein>
    <submittedName>
        <fullName evidence="3">Aldo/keto reductase</fullName>
    </submittedName>
</protein>
<evidence type="ECO:0000313" key="1">
    <source>
        <dbReference type="EMBL" id="VDK61700.1"/>
    </source>
</evidence>
<dbReference type="OrthoDB" id="5859572at2759"/>
<keyword evidence="2" id="KW-1185">Reference proteome</keyword>
<gene>
    <name evidence="1" type="ORF">GPUH_LOCUS8295</name>
</gene>
<dbReference type="WBParaSite" id="GPUH_0000830301-mRNA-1">
    <property type="protein sequence ID" value="GPUH_0000830301-mRNA-1"/>
    <property type="gene ID" value="GPUH_0000830301"/>
</dbReference>
<name>A0A183DHV3_9BILA</name>
<organism evidence="3">
    <name type="scientific">Gongylonema pulchrum</name>
    <dbReference type="NCBI Taxonomy" id="637853"/>
    <lineage>
        <taxon>Eukaryota</taxon>
        <taxon>Metazoa</taxon>
        <taxon>Ecdysozoa</taxon>
        <taxon>Nematoda</taxon>
        <taxon>Chromadorea</taxon>
        <taxon>Rhabditida</taxon>
        <taxon>Spirurina</taxon>
        <taxon>Spiruromorpha</taxon>
        <taxon>Spiruroidea</taxon>
        <taxon>Gongylonematidae</taxon>
        <taxon>Gongylonema</taxon>
    </lineage>
</organism>
<evidence type="ECO:0000313" key="2">
    <source>
        <dbReference type="Proteomes" id="UP000271098"/>
    </source>
</evidence>
<evidence type="ECO:0000313" key="3">
    <source>
        <dbReference type="WBParaSite" id="GPUH_0000830301-mRNA-1"/>
    </source>
</evidence>
<accession>A0A183DHV3</accession>
<reference evidence="1 2" key="2">
    <citation type="submission" date="2018-11" db="EMBL/GenBank/DDBJ databases">
        <authorList>
            <consortium name="Pathogen Informatics"/>
        </authorList>
    </citation>
    <scope>NUCLEOTIDE SEQUENCE [LARGE SCALE GENOMIC DNA]</scope>
</reference>
<proteinExistence type="predicted"/>
<dbReference type="EMBL" id="UYRT01023794">
    <property type="protein sequence ID" value="VDK61700.1"/>
    <property type="molecule type" value="Genomic_DNA"/>
</dbReference>
<dbReference type="Proteomes" id="UP000271098">
    <property type="component" value="Unassembled WGS sequence"/>
</dbReference>
<reference evidence="3" key="1">
    <citation type="submission" date="2016-06" db="UniProtKB">
        <authorList>
            <consortium name="WormBaseParasite"/>
        </authorList>
    </citation>
    <scope>IDENTIFICATION</scope>
</reference>
<sequence length="61" mass="6418">MGGLIDHIDAATGANALDIAPNAIPADVDLIASREWHDSWPNSESATLPHLDSDTIANVLQ</sequence>